<evidence type="ECO:0000313" key="2">
    <source>
        <dbReference type="Proteomes" id="UP000230423"/>
    </source>
</evidence>
<proteinExistence type="predicted"/>
<dbReference type="AlphaFoldDB" id="A0A2G9U3Y7"/>
<dbReference type="OrthoDB" id="129121at2759"/>
<accession>A0A2G9U3Y7</accession>
<sequence>MKYSTYYVTEKIKIFIRSIEVCSDHQRLQWDRYQRKGKLPERKKRDTKSKGYKIDKEKQGMKSVNEYTGLTPRPTKKNSPRHARRFTCFVERVPNRQTGNQDNALIVKRYPPLSFFILSSADRCKRMQLTLAVVACMLCVACGAKNTNEDAYIDGDFQIQFDRSQDCQLEGHRGNKFQFRRRFSTCDPKDFAFETGTTQFIVAGGYEFTRDFSSDTVMKMNAFVKSGNENVVHHME</sequence>
<evidence type="ECO:0000313" key="1">
    <source>
        <dbReference type="EMBL" id="PIO64953.1"/>
    </source>
</evidence>
<protein>
    <submittedName>
        <fullName evidence="1">Uncharacterized protein</fullName>
    </submittedName>
</protein>
<name>A0A2G9U3Y7_TELCI</name>
<dbReference type="Proteomes" id="UP000230423">
    <property type="component" value="Unassembled WGS sequence"/>
</dbReference>
<organism evidence="1 2">
    <name type="scientific">Teladorsagia circumcincta</name>
    <name type="common">Brown stomach worm</name>
    <name type="synonym">Ostertagia circumcincta</name>
    <dbReference type="NCBI Taxonomy" id="45464"/>
    <lineage>
        <taxon>Eukaryota</taxon>
        <taxon>Metazoa</taxon>
        <taxon>Ecdysozoa</taxon>
        <taxon>Nematoda</taxon>
        <taxon>Chromadorea</taxon>
        <taxon>Rhabditida</taxon>
        <taxon>Rhabditina</taxon>
        <taxon>Rhabditomorpha</taxon>
        <taxon>Strongyloidea</taxon>
        <taxon>Trichostrongylidae</taxon>
        <taxon>Teladorsagia</taxon>
    </lineage>
</organism>
<gene>
    <name evidence="1" type="ORF">TELCIR_13399</name>
</gene>
<feature type="non-terminal residue" evidence="1">
    <location>
        <position position="236"/>
    </location>
</feature>
<keyword evidence="2" id="KW-1185">Reference proteome</keyword>
<reference evidence="1 2" key="1">
    <citation type="submission" date="2015-09" db="EMBL/GenBank/DDBJ databases">
        <title>Draft genome of the parasitic nematode Teladorsagia circumcincta isolate WARC Sus (inbred).</title>
        <authorList>
            <person name="Mitreva M."/>
        </authorList>
    </citation>
    <scope>NUCLEOTIDE SEQUENCE [LARGE SCALE GENOMIC DNA]</scope>
    <source>
        <strain evidence="1 2">S</strain>
    </source>
</reference>
<dbReference type="EMBL" id="KZ349430">
    <property type="protein sequence ID" value="PIO64953.1"/>
    <property type="molecule type" value="Genomic_DNA"/>
</dbReference>